<dbReference type="EMBL" id="JBHSAY010000033">
    <property type="protein sequence ID" value="MFC4136759.1"/>
    <property type="molecule type" value="Genomic_DNA"/>
</dbReference>
<accession>A0ABV8M238</accession>
<feature type="transmembrane region" description="Helical" evidence="1">
    <location>
        <begin position="321"/>
        <end position="342"/>
    </location>
</feature>
<feature type="transmembrane region" description="Helical" evidence="1">
    <location>
        <begin position="196"/>
        <end position="215"/>
    </location>
</feature>
<keyword evidence="2" id="KW-0732">Signal</keyword>
<gene>
    <name evidence="3" type="ORF">ACFOZ4_39660</name>
</gene>
<feature type="transmembrane region" description="Helical" evidence="1">
    <location>
        <begin position="286"/>
        <end position="309"/>
    </location>
</feature>
<keyword evidence="1" id="KW-1133">Transmembrane helix</keyword>
<feature type="chain" id="PRO_5046752442" evidence="2">
    <location>
        <begin position="34"/>
        <end position="349"/>
    </location>
</feature>
<feature type="signal peptide" evidence="2">
    <location>
        <begin position="1"/>
        <end position="33"/>
    </location>
</feature>
<keyword evidence="4" id="KW-1185">Reference proteome</keyword>
<protein>
    <submittedName>
        <fullName evidence="3">Uncharacterized protein</fullName>
    </submittedName>
</protein>
<keyword evidence="1" id="KW-0472">Membrane</keyword>
<evidence type="ECO:0000313" key="3">
    <source>
        <dbReference type="EMBL" id="MFC4136759.1"/>
    </source>
</evidence>
<comment type="caution">
    <text evidence="3">The sequence shown here is derived from an EMBL/GenBank/DDBJ whole genome shotgun (WGS) entry which is preliminary data.</text>
</comment>
<feature type="transmembrane region" description="Helical" evidence="1">
    <location>
        <begin position="222"/>
        <end position="240"/>
    </location>
</feature>
<dbReference type="Proteomes" id="UP001595816">
    <property type="component" value="Unassembled WGS sequence"/>
</dbReference>
<keyword evidence="1" id="KW-0812">Transmembrane</keyword>
<evidence type="ECO:0000256" key="1">
    <source>
        <dbReference type="SAM" id="Phobius"/>
    </source>
</evidence>
<organism evidence="3 4">
    <name type="scientific">Hamadaea flava</name>
    <dbReference type="NCBI Taxonomy" id="1742688"/>
    <lineage>
        <taxon>Bacteria</taxon>
        <taxon>Bacillati</taxon>
        <taxon>Actinomycetota</taxon>
        <taxon>Actinomycetes</taxon>
        <taxon>Micromonosporales</taxon>
        <taxon>Micromonosporaceae</taxon>
        <taxon>Hamadaea</taxon>
    </lineage>
</organism>
<sequence>MLPLRKTAALLGAAVAWTALLSWAVATPAAAHAADAPDATNYRTTITGITPALPGVSVRAIEAGARLELTSHSDRVVEVLGYSNEAYLEIRPDGVFENVNSPATYLNTTLQGGVVPPANADPAAPPQWRKTSDEPVARWHDKRARWTALQPPPAVAADPGVGHRIADWSVPLRMADDLSTLELNGTLDWVPPPSAALWWTLTVVVAAALAALGLVAALRVQALGMILIVGGLTALTYETAREIDAGARGAWEIVAGAFASELWPAVAGLTALLAGGYALRNRPSGPFAVALAGAGLALFGGLVNAAVFFRSVAPIPWPDLAARLMVLAVLAIGIGVCGAAALRMRRGIG</sequence>
<dbReference type="RefSeq" id="WP_253760620.1">
    <property type="nucleotide sequence ID" value="NZ_JAMZDZ010000001.1"/>
</dbReference>
<evidence type="ECO:0000256" key="2">
    <source>
        <dbReference type="SAM" id="SignalP"/>
    </source>
</evidence>
<proteinExistence type="predicted"/>
<evidence type="ECO:0000313" key="4">
    <source>
        <dbReference type="Proteomes" id="UP001595816"/>
    </source>
</evidence>
<name>A0ABV8M238_9ACTN</name>
<feature type="transmembrane region" description="Helical" evidence="1">
    <location>
        <begin position="260"/>
        <end position="279"/>
    </location>
</feature>
<reference evidence="4" key="1">
    <citation type="journal article" date="2019" name="Int. J. Syst. Evol. Microbiol.">
        <title>The Global Catalogue of Microorganisms (GCM) 10K type strain sequencing project: providing services to taxonomists for standard genome sequencing and annotation.</title>
        <authorList>
            <consortium name="The Broad Institute Genomics Platform"/>
            <consortium name="The Broad Institute Genome Sequencing Center for Infectious Disease"/>
            <person name="Wu L."/>
            <person name="Ma J."/>
        </authorList>
    </citation>
    <scope>NUCLEOTIDE SEQUENCE [LARGE SCALE GENOMIC DNA]</scope>
    <source>
        <strain evidence="4">CGMCC 4.7289</strain>
    </source>
</reference>